<protein>
    <submittedName>
        <fullName evidence="1">Uncharacterized protein</fullName>
    </submittedName>
</protein>
<dbReference type="EMBL" id="GBRH01164019">
    <property type="protein sequence ID" value="JAE33877.1"/>
    <property type="molecule type" value="Transcribed_RNA"/>
</dbReference>
<name>A0A0A9HAU7_ARUDO</name>
<sequence length="29" mass="3360">MSVLNITGLNFCTEQMCCYSYTCVNMYNI</sequence>
<reference evidence="1" key="2">
    <citation type="journal article" date="2015" name="Data Brief">
        <title>Shoot transcriptome of the giant reed, Arundo donax.</title>
        <authorList>
            <person name="Barrero R.A."/>
            <person name="Guerrero F.D."/>
            <person name="Moolhuijzen P."/>
            <person name="Goolsby J.A."/>
            <person name="Tidwell J."/>
            <person name="Bellgard S.E."/>
            <person name="Bellgard M.I."/>
        </authorList>
    </citation>
    <scope>NUCLEOTIDE SEQUENCE</scope>
    <source>
        <tissue evidence="1">Shoot tissue taken approximately 20 cm above the soil surface</tissue>
    </source>
</reference>
<evidence type="ECO:0000313" key="1">
    <source>
        <dbReference type="EMBL" id="JAE33877.1"/>
    </source>
</evidence>
<proteinExistence type="predicted"/>
<reference evidence="1" key="1">
    <citation type="submission" date="2014-09" db="EMBL/GenBank/DDBJ databases">
        <authorList>
            <person name="Magalhaes I.L.F."/>
            <person name="Oliveira U."/>
            <person name="Santos F.R."/>
            <person name="Vidigal T.H.D.A."/>
            <person name="Brescovit A.D."/>
            <person name="Santos A.J."/>
        </authorList>
    </citation>
    <scope>NUCLEOTIDE SEQUENCE</scope>
    <source>
        <tissue evidence="1">Shoot tissue taken approximately 20 cm above the soil surface</tissue>
    </source>
</reference>
<dbReference type="AlphaFoldDB" id="A0A0A9HAU7"/>
<organism evidence="1">
    <name type="scientific">Arundo donax</name>
    <name type="common">Giant reed</name>
    <name type="synonym">Donax arundinaceus</name>
    <dbReference type="NCBI Taxonomy" id="35708"/>
    <lineage>
        <taxon>Eukaryota</taxon>
        <taxon>Viridiplantae</taxon>
        <taxon>Streptophyta</taxon>
        <taxon>Embryophyta</taxon>
        <taxon>Tracheophyta</taxon>
        <taxon>Spermatophyta</taxon>
        <taxon>Magnoliopsida</taxon>
        <taxon>Liliopsida</taxon>
        <taxon>Poales</taxon>
        <taxon>Poaceae</taxon>
        <taxon>PACMAD clade</taxon>
        <taxon>Arundinoideae</taxon>
        <taxon>Arundineae</taxon>
        <taxon>Arundo</taxon>
    </lineage>
</organism>
<accession>A0A0A9HAU7</accession>